<dbReference type="OrthoDB" id="3527090at2759"/>
<keyword evidence="3" id="KW-1185">Reference proteome</keyword>
<gene>
    <name evidence="2" type="ORF">PACLA_8A007527</name>
</gene>
<organism evidence="2 3">
    <name type="scientific">Paramuricea clavata</name>
    <name type="common">Red gorgonian</name>
    <name type="synonym">Violescent sea-whip</name>
    <dbReference type="NCBI Taxonomy" id="317549"/>
    <lineage>
        <taxon>Eukaryota</taxon>
        <taxon>Metazoa</taxon>
        <taxon>Cnidaria</taxon>
        <taxon>Anthozoa</taxon>
        <taxon>Octocorallia</taxon>
        <taxon>Malacalcyonacea</taxon>
        <taxon>Plexauridae</taxon>
        <taxon>Paramuricea</taxon>
    </lineage>
</organism>
<feature type="non-terminal residue" evidence="2">
    <location>
        <position position="1"/>
    </location>
</feature>
<reference evidence="2" key="1">
    <citation type="submission" date="2020-04" db="EMBL/GenBank/DDBJ databases">
        <authorList>
            <person name="Alioto T."/>
            <person name="Alioto T."/>
            <person name="Gomez Garrido J."/>
        </authorList>
    </citation>
    <scope>NUCLEOTIDE SEQUENCE</scope>
    <source>
        <strain evidence="2">A484AB</strain>
    </source>
</reference>
<dbReference type="InterPro" id="IPR000477">
    <property type="entry name" value="RT_dom"/>
</dbReference>
<comment type="caution">
    <text evidence="2">The sequence shown here is derived from an EMBL/GenBank/DDBJ whole genome shotgun (WGS) entry which is preliminary data.</text>
</comment>
<protein>
    <recommendedName>
        <fullName evidence="1">Reverse transcriptase domain-containing protein</fullName>
    </recommendedName>
</protein>
<dbReference type="EMBL" id="CACRXK020022724">
    <property type="protein sequence ID" value="CAB4037092.1"/>
    <property type="molecule type" value="Genomic_DNA"/>
</dbReference>
<dbReference type="PANTHER" id="PTHR33332">
    <property type="entry name" value="REVERSE TRANSCRIPTASE DOMAIN-CONTAINING PROTEIN"/>
    <property type="match status" value="1"/>
</dbReference>
<feature type="non-terminal residue" evidence="2">
    <location>
        <position position="196"/>
    </location>
</feature>
<evidence type="ECO:0000259" key="1">
    <source>
        <dbReference type="Pfam" id="PF00078"/>
    </source>
</evidence>
<name>A0A7D9LV56_PARCT</name>
<evidence type="ECO:0000313" key="3">
    <source>
        <dbReference type="Proteomes" id="UP001152795"/>
    </source>
</evidence>
<dbReference type="Pfam" id="PF00078">
    <property type="entry name" value="RVT_1"/>
    <property type="match status" value="1"/>
</dbReference>
<evidence type="ECO:0000313" key="2">
    <source>
        <dbReference type="EMBL" id="CAB4037092.1"/>
    </source>
</evidence>
<dbReference type="AlphaFoldDB" id="A0A7D9LV56"/>
<dbReference type="Proteomes" id="UP001152795">
    <property type="component" value="Unassembled WGS sequence"/>
</dbReference>
<accession>A0A7D9LV56</accession>
<feature type="domain" description="Reverse transcriptase" evidence="1">
    <location>
        <begin position="9"/>
        <end position="122"/>
    </location>
</feature>
<proteinExistence type="predicted"/>
<sequence length="196" mass="22599">DENLNCYNRPISLLPILSKVCERTALNQFLPYLELHDRISVKQSGNRESHSTETTMIHTTDVILNAINKQKVTAVVLLDMSKAFDSLNRGILLDKLQDVGASTYALKWFENYLSNRKQAVRINSHRAVYWGHSYLRYTLTICQLSLKIVSSKCYVDDTKLFMSFHVHDFNNTVISMNQDLLGIHNWCFDNCLLLNP</sequence>